<organism evidence="20 21">
    <name type="scientific">Deinandra increscens subsp. villosa</name>
    <dbReference type="NCBI Taxonomy" id="3103831"/>
    <lineage>
        <taxon>Eukaryota</taxon>
        <taxon>Viridiplantae</taxon>
        <taxon>Streptophyta</taxon>
        <taxon>Embryophyta</taxon>
        <taxon>Tracheophyta</taxon>
        <taxon>Spermatophyta</taxon>
        <taxon>Magnoliopsida</taxon>
        <taxon>eudicotyledons</taxon>
        <taxon>Gunneridae</taxon>
        <taxon>Pentapetalae</taxon>
        <taxon>asterids</taxon>
        <taxon>campanulids</taxon>
        <taxon>Asterales</taxon>
        <taxon>Asteraceae</taxon>
        <taxon>Asteroideae</taxon>
        <taxon>Heliantheae alliance</taxon>
        <taxon>Madieae</taxon>
        <taxon>Madiinae</taxon>
        <taxon>Deinandra</taxon>
    </lineage>
</organism>
<dbReference type="PROSITE" id="PS00107">
    <property type="entry name" value="PROTEIN_KINASE_ATP"/>
    <property type="match status" value="1"/>
</dbReference>
<dbReference type="GO" id="GO:0005886">
    <property type="term" value="C:plasma membrane"/>
    <property type="evidence" value="ECO:0007669"/>
    <property type="project" value="UniProtKB-SubCell"/>
</dbReference>
<dbReference type="Pfam" id="PF00139">
    <property type="entry name" value="Lectin_legB"/>
    <property type="match status" value="1"/>
</dbReference>
<keyword evidence="8" id="KW-0430">Lectin</keyword>
<evidence type="ECO:0000256" key="17">
    <source>
        <dbReference type="SAM" id="Phobius"/>
    </source>
</evidence>
<sequence>MNILPCFLLMIFIPYTASISFSFTNINPNFRNKFILEGGADISNDGIQVTPENKTVQVIGRVTYTEPLHLWDRGSNELASFSTSFSFVKFFELKSPYLEDDGFIFFLAQNSEVIHGATGPGLDAASNHSADQYVWVEFDPICNIWEENTTYCDHVGINLNSHSSTNQTIWLNDNSSVIRESNVLINYDSGSKNLSVSFTGIQNNTVQQHILTYTVDLRDQLPEWVYLGFSAANGGLFDKNTVKSWIFNSSSLQVYENQGLPANKLRLVVGLTVGISVLIAFLITLALVLWRKKKHDSDDHEVEDLGFSAEMNDELEMGTTGPRKFEYVELASATSGFAEKEKIGEGSFGAVYKGFLKDLSTYVAVKRVSKTSKQGIKEYASEVRIISQLRHRNLVQLIGWCHKIGELLLVYEYMENGSLDLHLFKAKSLLTWGTRYKIVVGLASALLYLHEEWEQCVLHRDIKSSNVMLDSSFNVKLGDFGLAKLVDHEKGCQTTLLAGTMGYMAPECVMTGKASKETDVFSFGVVALEIACGRKSIERGTQEKRVWLVEWVWELYGAGKLLEAVDPRLRLEFNGEEVKRLMIIGLWCAHPDSKLRPSMRQVIQVLNSETPLPLLPSKMPVASYFSTSIPLLFDGSNVDLSMSSSYLTGR</sequence>
<evidence type="ECO:0000256" key="12">
    <source>
        <dbReference type="ARBA" id="ARBA00022989"/>
    </source>
</evidence>
<gene>
    <name evidence="20" type="ORF">SSX86_005598</name>
</gene>
<feature type="binding site" evidence="16">
    <location>
        <position position="366"/>
    </location>
    <ligand>
        <name>ATP</name>
        <dbReference type="ChEBI" id="CHEBI:30616"/>
    </ligand>
</feature>
<keyword evidence="13 17" id="KW-0472">Membrane</keyword>
<evidence type="ECO:0000256" key="2">
    <source>
        <dbReference type="ARBA" id="ARBA00008536"/>
    </source>
</evidence>
<dbReference type="SMART" id="SM00220">
    <property type="entry name" value="S_TKc"/>
    <property type="match status" value="1"/>
</dbReference>
<dbReference type="GO" id="GO:0002229">
    <property type="term" value="P:defense response to oomycetes"/>
    <property type="evidence" value="ECO:0007669"/>
    <property type="project" value="UniProtKB-ARBA"/>
</dbReference>
<evidence type="ECO:0000256" key="6">
    <source>
        <dbReference type="ARBA" id="ARBA00022692"/>
    </source>
</evidence>
<dbReference type="InterPro" id="IPR008271">
    <property type="entry name" value="Ser/Thr_kinase_AS"/>
</dbReference>
<dbReference type="EMBL" id="JBCNJP010000007">
    <property type="protein sequence ID" value="KAK9077261.1"/>
    <property type="molecule type" value="Genomic_DNA"/>
</dbReference>
<keyword evidence="5" id="KW-0808">Transferase</keyword>
<evidence type="ECO:0000313" key="20">
    <source>
        <dbReference type="EMBL" id="KAK9077261.1"/>
    </source>
</evidence>
<evidence type="ECO:0000256" key="8">
    <source>
        <dbReference type="ARBA" id="ARBA00022734"/>
    </source>
</evidence>
<keyword evidence="11 16" id="KW-0067">ATP-binding</keyword>
<evidence type="ECO:0000256" key="13">
    <source>
        <dbReference type="ARBA" id="ARBA00023136"/>
    </source>
</evidence>
<dbReference type="SUPFAM" id="SSF49899">
    <property type="entry name" value="Concanavalin A-like lectins/glucanases"/>
    <property type="match status" value="1"/>
</dbReference>
<keyword evidence="9 16" id="KW-0547">Nucleotide-binding</keyword>
<dbReference type="FunFam" id="1.10.510.10:FF:000240">
    <property type="entry name" value="Lectin-domain containing receptor kinase A4.3"/>
    <property type="match status" value="1"/>
</dbReference>
<dbReference type="GO" id="GO:0004672">
    <property type="term" value="F:protein kinase activity"/>
    <property type="evidence" value="ECO:0007669"/>
    <property type="project" value="InterPro"/>
</dbReference>
<keyword evidence="12 17" id="KW-1133">Transmembrane helix</keyword>
<dbReference type="CDD" id="cd14066">
    <property type="entry name" value="STKc_IRAK"/>
    <property type="match status" value="1"/>
</dbReference>
<evidence type="ECO:0000256" key="4">
    <source>
        <dbReference type="ARBA" id="ARBA00022475"/>
    </source>
</evidence>
<dbReference type="SUPFAM" id="SSF56112">
    <property type="entry name" value="Protein kinase-like (PK-like)"/>
    <property type="match status" value="1"/>
</dbReference>
<comment type="similarity">
    <text evidence="2">In the N-terminal section; belongs to the leguminous lectin family.</text>
</comment>
<dbReference type="InterPro" id="IPR050528">
    <property type="entry name" value="L-type_Lectin-RKs"/>
</dbReference>
<dbReference type="InterPro" id="IPR000719">
    <property type="entry name" value="Prot_kinase_dom"/>
</dbReference>
<dbReference type="InterPro" id="IPR017441">
    <property type="entry name" value="Protein_kinase_ATP_BS"/>
</dbReference>
<dbReference type="Proteomes" id="UP001408789">
    <property type="component" value="Unassembled WGS sequence"/>
</dbReference>
<evidence type="ECO:0000256" key="1">
    <source>
        <dbReference type="ARBA" id="ARBA00004251"/>
    </source>
</evidence>
<proteinExistence type="inferred from homology"/>
<evidence type="ECO:0000256" key="5">
    <source>
        <dbReference type="ARBA" id="ARBA00022679"/>
    </source>
</evidence>
<dbReference type="PANTHER" id="PTHR27007">
    <property type="match status" value="1"/>
</dbReference>
<accession>A0AAP0DLJ2</accession>
<dbReference type="Gene3D" id="1.10.510.10">
    <property type="entry name" value="Transferase(Phosphotransferase) domain 1"/>
    <property type="match status" value="1"/>
</dbReference>
<feature type="domain" description="Protein kinase" evidence="19">
    <location>
        <begin position="337"/>
        <end position="615"/>
    </location>
</feature>
<evidence type="ECO:0000256" key="16">
    <source>
        <dbReference type="PROSITE-ProRule" id="PRU10141"/>
    </source>
</evidence>
<dbReference type="GO" id="GO:0005524">
    <property type="term" value="F:ATP binding"/>
    <property type="evidence" value="ECO:0007669"/>
    <property type="project" value="UniProtKB-UniRule"/>
</dbReference>
<evidence type="ECO:0000256" key="11">
    <source>
        <dbReference type="ARBA" id="ARBA00022840"/>
    </source>
</evidence>
<comment type="subcellular location">
    <subcellularLocation>
        <location evidence="1">Cell membrane</location>
        <topology evidence="1">Single-pass type I membrane protein</topology>
    </subcellularLocation>
</comment>
<dbReference type="Gene3D" id="3.30.200.20">
    <property type="entry name" value="Phosphorylase Kinase, domain 1"/>
    <property type="match status" value="1"/>
</dbReference>
<keyword evidence="6 17" id="KW-0812">Transmembrane</keyword>
<evidence type="ECO:0000256" key="10">
    <source>
        <dbReference type="ARBA" id="ARBA00022777"/>
    </source>
</evidence>
<reference evidence="20 21" key="1">
    <citation type="submission" date="2024-04" db="EMBL/GenBank/DDBJ databases">
        <title>The reference genome of an endangered Asteraceae, Deinandra increscens subsp. villosa, native to the Central Coast of California.</title>
        <authorList>
            <person name="Guilliams M."/>
            <person name="Hasenstab-Lehman K."/>
            <person name="Meyer R."/>
            <person name="Mcevoy S."/>
        </authorList>
    </citation>
    <scope>NUCLEOTIDE SEQUENCE [LARGE SCALE GENOMIC DNA]</scope>
    <source>
        <tissue evidence="20">Leaf</tissue>
    </source>
</reference>
<dbReference type="PROSITE" id="PS00108">
    <property type="entry name" value="PROTEIN_KINASE_ST"/>
    <property type="match status" value="1"/>
</dbReference>
<keyword evidence="7 18" id="KW-0732">Signal</keyword>
<dbReference type="InterPro" id="IPR011009">
    <property type="entry name" value="Kinase-like_dom_sf"/>
</dbReference>
<keyword evidence="14" id="KW-0675">Receptor</keyword>
<dbReference type="InterPro" id="IPR013320">
    <property type="entry name" value="ConA-like_dom_sf"/>
</dbReference>
<evidence type="ECO:0000259" key="19">
    <source>
        <dbReference type="PROSITE" id="PS50011"/>
    </source>
</evidence>
<dbReference type="GO" id="GO:0030246">
    <property type="term" value="F:carbohydrate binding"/>
    <property type="evidence" value="ECO:0007669"/>
    <property type="project" value="UniProtKB-KW"/>
</dbReference>
<keyword evidence="4" id="KW-1003">Cell membrane</keyword>
<dbReference type="FunFam" id="3.30.200.20:FF:000168">
    <property type="entry name" value="L-type lectin-domain containing receptor kinase IX.1"/>
    <property type="match status" value="1"/>
</dbReference>
<dbReference type="AlphaFoldDB" id="A0AAP0DLJ2"/>
<protein>
    <recommendedName>
        <fullName evidence="19">Protein kinase domain-containing protein</fullName>
    </recommendedName>
</protein>
<keyword evidence="15" id="KW-0325">Glycoprotein</keyword>
<dbReference type="Pfam" id="PF00069">
    <property type="entry name" value="Pkinase"/>
    <property type="match status" value="1"/>
</dbReference>
<dbReference type="CDD" id="cd06899">
    <property type="entry name" value="lectin_legume_LecRK_Arcelin_ConA"/>
    <property type="match status" value="1"/>
</dbReference>
<dbReference type="Gene3D" id="2.60.120.200">
    <property type="match status" value="1"/>
</dbReference>
<evidence type="ECO:0000256" key="9">
    <source>
        <dbReference type="ARBA" id="ARBA00022741"/>
    </source>
</evidence>
<keyword evidence="10" id="KW-0418">Kinase</keyword>
<evidence type="ECO:0000256" key="7">
    <source>
        <dbReference type="ARBA" id="ARBA00022729"/>
    </source>
</evidence>
<feature type="transmembrane region" description="Helical" evidence="17">
    <location>
        <begin position="267"/>
        <end position="290"/>
    </location>
</feature>
<comment type="caution">
    <text evidence="20">The sequence shown here is derived from an EMBL/GenBank/DDBJ whole genome shotgun (WGS) entry which is preliminary data.</text>
</comment>
<name>A0AAP0DLJ2_9ASTR</name>
<comment type="similarity">
    <text evidence="3">In the C-terminal section; belongs to the protein kinase superfamily. Ser/Thr protein kinase family.</text>
</comment>
<evidence type="ECO:0000256" key="15">
    <source>
        <dbReference type="ARBA" id="ARBA00023180"/>
    </source>
</evidence>
<evidence type="ECO:0000256" key="14">
    <source>
        <dbReference type="ARBA" id="ARBA00023170"/>
    </source>
</evidence>
<dbReference type="PROSITE" id="PS50011">
    <property type="entry name" value="PROTEIN_KINASE_DOM"/>
    <property type="match status" value="1"/>
</dbReference>
<dbReference type="InterPro" id="IPR001220">
    <property type="entry name" value="Legume_lectin_dom"/>
</dbReference>
<feature type="signal peptide" evidence="18">
    <location>
        <begin position="1"/>
        <end position="18"/>
    </location>
</feature>
<dbReference type="PROSITE" id="PS00308">
    <property type="entry name" value="LECTIN_LEGUME_ALPHA"/>
    <property type="match status" value="1"/>
</dbReference>
<keyword evidence="21" id="KW-1185">Reference proteome</keyword>
<dbReference type="InterPro" id="IPR000985">
    <property type="entry name" value="Lectin_LegA_CS"/>
</dbReference>
<feature type="chain" id="PRO_5042863155" description="Protein kinase domain-containing protein" evidence="18">
    <location>
        <begin position="19"/>
        <end position="650"/>
    </location>
</feature>
<evidence type="ECO:0000256" key="18">
    <source>
        <dbReference type="SAM" id="SignalP"/>
    </source>
</evidence>
<evidence type="ECO:0000313" key="21">
    <source>
        <dbReference type="Proteomes" id="UP001408789"/>
    </source>
</evidence>
<evidence type="ECO:0000256" key="3">
    <source>
        <dbReference type="ARBA" id="ARBA00010217"/>
    </source>
</evidence>